<dbReference type="InterPro" id="IPR054559">
    <property type="entry name" value="PSMD12-CSN4-like_N"/>
</dbReference>
<dbReference type="PROSITE" id="PS50250">
    <property type="entry name" value="PCI"/>
    <property type="match status" value="1"/>
</dbReference>
<keyword evidence="6" id="KW-0736">Signalosome</keyword>
<dbReference type="SUPFAM" id="SSF46785">
    <property type="entry name" value="Winged helix' DNA-binding domain"/>
    <property type="match status" value="1"/>
</dbReference>
<dbReference type="Proteomes" id="UP000499080">
    <property type="component" value="Unassembled WGS sequence"/>
</dbReference>
<dbReference type="InterPro" id="IPR036388">
    <property type="entry name" value="WH-like_DNA-bd_sf"/>
</dbReference>
<dbReference type="Gene3D" id="1.10.10.10">
    <property type="entry name" value="Winged helix-like DNA-binding domain superfamily/Winged helix DNA-binding domain"/>
    <property type="match status" value="1"/>
</dbReference>
<dbReference type="Pfam" id="PF01399">
    <property type="entry name" value="PCI"/>
    <property type="match status" value="1"/>
</dbReference>
<dbReference type="Pfam" id="PF18420">
    <property type="entry name" value="CSN4_RPN5_eIF3a"/>
    <property type="match status" value="1"/>
</dbReference>
<dbReference type="EMBL" id="BGPR01005132">
    <property type="protein sequence ID" value="GBN07100.1"/>
    <property type="molecule type" value="Genomic_DNA"/>
</dbReference>
<dbReference type="InterPro" id="IPR041406">
    <property type="entry name" value="CSN4_HTH"/>
</dbReference>
<protein>
    <recommendedName>
        <fullName evidence="4">COP9 signalosome complex subunit 4</fullName>
    </recommendedName>
</protein>
<evidence type="ECO:0000313" key="9">
    <source>
        <dbReference type="EMBL" id="GBN07100.1"/>
    </source>
</evidence>
<evidence type="ECO:0000259" key="8">
    <source>
        <dbReference type="PROSITE" id="PS50250"/>
    </source>
</evidence>
<dbReference type="OrthoDB" id="295656at2759"/>
<feature type="domain" description="PCI" evidence="8">
    <location>
        <begin position="197"/>
        <end position="366"/>
    </location>
</feature>
<evidence type="ECO:0000256" key="7">
    <source>
        <dbReference type="ARBA" id="ARBA00023242"/>
    </source>
</evidence>
<gene>
    <name evidence="9" type="primary">COPS4</name>
    <name evidence="9" type="ORF">AVEN_25025_1</name>
</gene>
<dbReference type="InterPro" id="IPR000717">
    <property type="entry name" value="PCI_dom"/>
</dbReference>
<sequence length="406" mass="46297">MASNIKQHLAGLASLGGTPKDQADRYRAVLDNIVKTTGEELVEGLQSFVESIVNENVSLVISRQLLTDVGTHLTKLPDDVSKQVSHYTLDKVQPRVVSFEEQVASIRQHLADIYEKEQSWREAANVLVGIPLETGQKQYSVDYKLETYLKIARLYLEDDDPVQAEAFINRASLLQAESKDEHLQIYYKVCYARVLDYRRKFIEAAQRYNELSYRSIILESERMKALKNALICTILASAGQQRSRMLATLFKDERCQQLPACGILEKMYLDRIIRRSELEEFSAMLQSHQKALTTDGSTILDRAVIEHNLLSASKLYNNITFDELGALLEIPPVKAEKIASQMITEGRMNGHIDQIDSIVNFESKEVLPSWDKQIESLCFQVNNIIEKVSQHAPEWMAQAMEEQMMH</sequence>
<evidence type="ECO:0000256" key="6">
    <source>
        <dbReference type="ARBA" id="ARBA00022790"/>
    </source>
</evidence>
<dbReference type="PANTHER" id="PTHR10855">
    <property type="entry name" value="26S PROTEASOME NON-ATPASE REGULATORY SUBUNIT 12/COP9 SIGNALOSOME COMPLEX SUBUNIT 4"/>
    <property type="match status" value="1"/>
</dbReference>
<dbReference type="InterPro" id="IPR040134">
    <property type="entry name" value="PSMD12/CSN4"/>
</dbReference>
<dbReference type="AlphaFoldDB" id="A0A4Y2KYF9"/>
<evidence type="ECO:0000256" key="4">
    <source>
        <dbReference type="ARBA" id="ARBA00014881"/>
    </source>
</evidence>
<evidence type="ECO:0000256" key="2">
    <source>
        <dbReference type="ARBA" id="ARBA00004496"/>
    </source>
</evidence>
<keyword evidence="5" id="KW-0963">Cytoplasm</keyword>
<comment type="subcellular location">
    <subcellularLocation>
        <location evidence="2">Cytoplasm</location>
    </subcellularLocation>
    <subcellularLocation>
        <location evidence="1">Nucleus</location>
    </subcellularLocation>
</comment>
<comment type="similarity">
    <text evidence="3">Belongs to the CSN4 family.</text>
</comment>
<proteinExistence type="inferred from homology"/>
<dbReference type="SMART" id="SM00088">
    <property type="entry name" value="PINT"/>
    <property type="match status" value="1"/>
</dbReference>
<evidence type="ECO:0000256" key="5">
    <source>
        <dbReference type="ARBA" id="ARBA00022490"/>
    </source>
</evidence>
<dbReference type="FunFam" id="1.10.10.10:FF:000130">
    <property type="entry name" value="COP9 signalosome complex subunit 4"/>
    <property type="match status" value="1"/>
</dbReference>
<comment type="caution">
    <text evidence="9">The sequence shown here is derived from an EMBL/GenBank/DDBJ whole genome shotgun (WGS) entry which is preliminary data.</text>
</comment>
<name>A0A4Y2KYF9_ARAVE</name>
<keyword evidence="7" id="KW-0539">Nucleus</keyword>
<dbReference type="GO" id="GO:0008180">
    <property type="term" value="C:COP9 signalosome"/>
    <property type="evidence" value="ECO:0007669"/>
    <property type="project" value="UniProtKB-KW"/>
</dbReference>
<keyword evidence="10" id="KW-1185">Reference proteome</keyword>
<dbReference type="Pfam" id="PF22241">
    <property type="entry name" value="PSMD12-CSN4_N"/>
    <property type="match status" value="1"/>
</dbReference>
<reference evidence="9 10" key="1">
    <citation type="journal article" date="2019" name="Sci. Rep.">
        <title>Orb-weaving spider Araneus ventricosus genome elucidates the spidroin gene catalogue.</title>
        <authorList>
            <person name="Kono N."/>
            <person name="Nakamura H."/>
            <person name="Ohtoshi R."/>
            <person name="Moran D.A.P."/>
            <person name="Shinohara A."/>
            <person name="Yoshida Y."/>
            <person name="Fujiwara M."/>
            <person name="Mori M."/>
            <person name="Tomita M."/>
            <person name="Arakawa K."/>
        </authorList>
    </citation>
    <scope>NUCLEOTIDE SEQUENCE [LARGE SCALE GENOMIC DNA]</scope>
</reference>
<dbReference type="InterPro" id="IPR036390">
    <property type="entry name" value="WH_DNA-bd_sf"/>
</dbReference>
<dbReference type="PANTHER" id="PTHR10855:SF2">
    <property type="entry name" value="COP9 SIGNALOSOME COMPLEX SUBUNIT 4"/>
    <property type="match status" value="1"/>
</dbReference>
<evidence type="ECO:0000313" key="10">
    <source>
        <dbReference type="Proteomes" id="UP000499080"/>
    </source>
</evidence>
<dbReference type="GO" id="GO:0005829">
    <property type="term" value="C:cytosol"/>
    <property type="evidence" value="ECO:0007669"/>
    <property type="project" value="TreeGrafter"/>
</dbReference>
<accession>A0A4Y2KYF9</accession>
<organism evidence="9 10">
    <name type="scientific">Araneus ventricosus</name>
    <name type="common">Orbweaver spider</name>
    <name type="synonym">Epeira ventricosa</name>
    <dbReference type="NCBI Taxonomy" id="182803"/>
    <lineage>
        <taxon>Eukaryota</taxon>
        <taxon>Metazoa</taxon>
        <taxon>Ecdysozoa</taxon>
        <taxon>Arthropoda</taxon>
        <taxon>Chelicerata</taxon>
        <taxon>Arachnida</taxon>
        <taxon>Araneae</taxon>
        <taxon>Araneomorphae</taxon>
        <taxon>Entelegynae</taxon>
        <taxon>Araneoidea</taxon>
        <taxon>Araneidae</taxon>
        <taxon>Araneus</taxon>
    </lineage>
</organism>
<evidence type="ECO:0000256" key="3">
    <source>
        <dbReference type="ARBA" id="ARBA00010417"/>
    </source>
</evidence>
<evidence type="ECO:0000256" key="1">
    <source>
        <dbReference type="ARBA" id="ARBA00004123"/>
    </source>
</evidence>